<evidence type="ECO:0000256" key="1">
    <source>
        <dbReference type="SAM" id="MobiDB-lite"/>
    </source>
</evidence>
<feature type="region of interest" description="Disordered" evidence="1">
    <location>
        <begin position="180"/>
        <end position="456"/>
    </location>
</feature>
<feature type="compositionally biased region" description="Low complexity" evidence="1">
    <location>
        <begin position="361"/>
        <end position="370"/>
    </location>
</feature>
<evidence type="ECO:0008006" key="4">
    <source>
        <dbReference type="Google" id="ProtNLM"/>
    </source>
</evidence>
<name>A0A4R0GPY3_9ACTN</name>
<sequence length="456" mass="47858">MRDVGVGRSGGLTDWYLMNVADMWACVQDHHTEQHWRHVAGWRKVCDLAGQHLTRLRAYRDGLARAWPPETNAAARAYVTELDDLIKQVQRTHDAAAANQTALSAATQAITSTRAELKKIYEEYAGKLQQKRAWDQTAADPKAAAGSRTSQPPVTDADLERLNIQARGIMYGLSSELQQAQTMLRQPPPPTRIQSARDQPSPEGHASGGNAAPIIPPIVPMPLTSSAGTTPARSPSLPTRPVFQTDQPRVGPVLGRTQPALLPANPPAAADRQKLPSSPGPTAQSSPLGVQPPILGPGQTPSGQIGRSNGVSPNTTPRPMQHGGLIGGVPASAPSRAAASGGEPRRINPIGGIIGGGGAGTTPKGAAGSRPGIGRGISGSHMMPPPIFSPSNSGTSIPASKGSTVSRTDQHKDDPEKPRRWDPDHPWETDKGVSPVVRPPDDGGPIDPGPAIGIDR</sequence>
<feature type="compositionally biased region" description="Low complexity" evidence="1">
    <location>
        <begin position="443"/>
        <end position="456"/>
    </location>
</feature>
<gene>
    <name evidence="2" type="ORF">E0H26_04520</name>
</gene>
<accession>A0A4R0GPY3</accession>
<protein>
    <recommendedName>
        <fullName evidence="4">PPE domain-containing protein</fullName>
    </recommendedName>
</protein>
<feature type="compositionally biased region" description="Polar residues" evidence="1">
    <location>
        <begin position="299"/>
        <end position="318"/>
    </location>
</feature>
<evidence type="ECO:0000313" key="3">
    <source>
        <dbReference type="Proteomes" id="UP000292274"/>
    </source>
</evidence>
<dbReference type="Proteomes" id="UP000292274">
    <property type="component" value="Unassembled WGS sequence"/>
</dbReference>
<feature type="region of interest" description="Disordered" evidence="1">
    <location>
        <begin position="131"/>
        <end position="155"/>
    </location>
</feature>
<dbReference type="Gene3D" id="1.20.1260.20">
    <property type="entry name" value="PPE superfamily"/>
    <property type="match status" value="1"/>
</dbReference>
<comment type="caution">
    <text evidence="2">The sequence shown here is derived from an EMBL/GenBank/DDBJ whole genome shotgun (WGS) entry which is preliminary data.</text>
</comment>
<feature type="compositionally biased region" description="Low complexity" evidence="1">
    <location>
        <begin position="328"/>
        <end position="351"/>
    </location>
</feature>
<feature type="compositionally biased region" description="Basic and acidic residues" evidence="1">
    <location>
        <begin position="408"/>
        <end position="431"/>
    </location>
</feature>
<proteinExistence type="predicted"/>
<dbReference type="OrthoDB" id="3384464at2"/>
<evidence type="ECO:0000313" key="2">
    <source>
        <dbReference type="EMBL" id="TCB99814.1"/>
    </source>
</evidence>
<feature type="compositionally biased region" description="Low complexity" evidence="1">
    <location>
        <begin position="259"/>
        <end position="270"/>
    </location>
</feature>
<feature type="compositionally biased region" description="Polar residues" evidence="1">
    <location>
        <begin position="389"/>
        <end position="407"/>
    </location>
</feature>
<dbReference type="EMBL" id="SJJR01000002">
    <property type="protein sequence ID" value="TCB99814.1"/>
    <property type="molecule type" value="Genomic_DNA"/>
</dbReference>
<reference evidence="2 3" key="1">
    <citation type="submission" date="2019-02" db="EMBL/GenBank/DDBJ databases">
        <title>Jishengella sp. nov., isolated from a root of Zingiber montanum.</title>
        <authorList>
            <person name="Kuncharoen N."/>
            <person name="Kudo T."/>
            <person name="Masahiro Y."/>
            <person name="Ohkuma M."/>
            <person name="Tanasupawat S."/>
        </authorList>
    </citation>
    <scope>NUCLEOTIDE SEQUENCE [LARGE SCALE GENOMIC DNA]</scope>
    <source>
        <strain evidence="2 3">PLAI 1-1</strain>
    </source>
</reference>
<organism evidence="2 3">
    <name type="scientific">Micromonospora zingiberis</name>
    <dbReference type="NCBI Taxonomy" id="2053011"/>
    <lineage>
        <taxon>Bacteria</taxon>
        <taxon>Bacillati</taxon>
        <taxon>Actinomycetota</taxon>
        <taxon>Actinomycetes</taxon>
        <taxon>Micromonosporales</taxon>
        <taxon>Micromonosporaceae</taxon>
        <taxon>Micromonospora</taxon>
    </lineage>
</organism>
<feature type="compositionally biased region" description="Polar residues" evidence="1">
    <location>
        <begin position="223"/>
        <end position="247"/>
    </location>
</feature>
<dbReference type="InterPro" id="IPR038332">
    <property type="entry name" value="PPE_sf"/>
</dbReference>
<dbReference type="AlphaFoldDB" id="A0A4R0GPY3"/>
<keyword evidence="3" id="KW-1185">Reference proteome</keyword>